<keyword evidence="1" id="KW-0812">Transmembrane</keyword>
<dbReference type="EMBL" id="DVLL01000007">
    <property type="protein sequence ID" value="HIT58422.1"/>
    <property type="molecule type" value="Genomic_DNA"/>
</dbReference>
<feature type="transmembrane region" description="Helical" evidence="1">
    <location>
        <begin position="172"/>
        <end position="190"/>
    </location>
</feature>
<evidence type="ECO:0000313" key="2">
    <source>
        <dbReference type="EMBL" id="HIT58422.1"/>
    </source>
</evidence>
<keyword evidence="1" id="KW-0472">Membrane</keyword>
<comment type="caution">
    <text evidence="2">The sequence shown here is derived from an EMBL/GenBank/DDBJ whole genome shotgun (WGS) entry which is preliminary data.</text>
</comment>
<evidence type="ECO:0000256" key="1">
    <source>
        <dbReference type="SAM" id="Phobius"/>
    </source>
</evidence>
<evidence type="ECO:0000313" key="3">
    <source>
        <dbReference type="Proteomes" id="UP000824136"/>
    </source>
</evidence>
<dbReference type="InterPro" id="IPR047928">
    <property type="entry name" value="Perm_prefix_1"/>
</dbReference>
<dbReference type="AlphaFoldDB" id="A0A9D1GT43"/>
<name>A0A9D1GT43_9FIRM</name>
<feature type="transmembrane region" description="Helical" evidence="1">
    <location>
        <begin position="112"/>
        <end position="132"/>
    </location>
</feature>
<organism evidence="2 3">
    <name type="scientific">Candidatus Faeciplasma pullistercoris</name>
    <dbReference type="NCBI Taxonomy" id="2840800"/>
    <lineage>
        <taxon>Bacteria</taxon>
        <taxon>Bacillati</taxon>
        <taxon>Bacillota</taxon>
        <taxon>Clostridia</taxon>
        <taxon>Eubacteriales</taxon>
        <taxon>Oscillospiraceae</taxon>
        <taxon>Oscillospiraceae incertae sedis</taxon>
        <taxon>Candidatus Faeciplasma</taxon>
    </lineage>
</organism>
<proteinExistence type="predicted"/>
<sequence length="230" mass="25258">MEQRIKNYIDGLFRDAPQTVQADGVRGEITANTLDRFRELKDSGMDEEAAFHAAISGIGDIHELLDEYSKNLSDAGEADDGKDRRKKAMLISIAVALYIISVVPVILIPAGTLGICLMLVIVAAATGLIIYAGSYLKARGGRDLSEEREQDAGGEALCSPEKRRREHMKKEIDGMVWTTVVIVYLCVSFLTSAWHISWIIFLIGAAVSHLINAISDYREAAKDEGKDESE</sequence>
<reference evidence="2" key="1">
    <citation type="submission" date="2020-10" db="EMBL/GenBank/DDBJ databases">
        <authorList>
            <person name="Gilroy R."/>
        </authorList>
    </citation>
    <scope>NUCLEOTIDE SEQUENCE</scope>
    <source>
        <strain evidence="2">CHK33-4379</strain>
    </source>
</reference>
<accession>A0A9D1GT43</accession>
<feature type="transmembrane region" description="Helical" evidence="1">
    <location>
        <begin position="196"/>
        <end position="214"/>
    </location>
</feature>
<feature type="transmembrane region" description="Helical" evidence="1">
    <location>
        <begin position="88"/>
        <end position="106"/>
    </location>
</feature>
<dbReference type="NCBIfam" id="NF038403">
    <property type="entry name" value="perm_prefix_1"/>
    <property type="match status" value="1"/>
</dbReference>
<keyword evidence="1" id="KW-1133">Transmembrane helix</keyword>
<reference evidence="2" key="2">
    <citation type="journal article" date="2021" name="PeerJ">
        <title>Extensive microbial diversity within the chicken gut microbiome revealed by metagenomics and culture.</title>
        <authorList>
            <person name="Gilroy R."/>
            <person name="Ravi A."/>
            <person name="Getino M."/>
            <person name="Pursley I."/>
            <person name="Horton D.L."/>
            <person name="Alikhan N.F."/>
            <person name="Baker D."/>
            <person name="Gharbi K."/>
            <person name="Hall N."/>
            <person name="Watson M."/>
            <person name="Adriaenssens E.M."/>
            <person name="Foster-Nyarko E."/>
            <person name="Jarju S."/>
            <person name="Secka A."/>
            <person name="Antonio M."/>
            <person name="Oren A."/>
            <person name="Chaudhuri R.R."/>
            <person name="La Ragione R."/>
            <person name="Hildebrand F."/>
            <person name="Pallen M.J."/>
        </authorList>
    </citation>
    <scope>NUCLEOTIDE SEQUENCE</scope>
    <source>
        <strain evidence="2">CHK33-4379</strain>
    </source>
</reference>
<dbReference type="Proteomes" id="UP000824136">
    <property type="component" value="Unassembled WGS sequence"/>
</dbReference>
<protein>
    <submittedName>
        <fullName evidence="2">Uncharacterized protein</fullName>
    </submittedName>
</protein>
<gene>
    <name evidence="2" type="ORF">IAC39_01675</name>
</gene>